<comment type="caution">
    <text evidence="3">The sequence shown here is derived from an EMBL/GenBank/DDBJ whole genome shotgun (WGS) entry which is preliminary data.</text>
</comment>
<feature type="non-terminal residue" evidence="3">
    <location>
        <position position="1"/>
    </location>
</feature>
<dbReference type="Gene3D" id="2.60.40.1930">
    <property type="match status" value="1"/>
</dbReference>
<dbReference type="Pfam" id="PF07703">
    <property type="entry name" value="A2M_BRD"/>
    <property type="match status" value="1"/>
</dbReference>
<name>A0A7K6RK60_9AVES</name>
<organism evidence="3 4">
    <name type="scientific">Rhynochetos jubatus</name>
    <name type="common">kagu</name>
    <dbReference type="NCBI Taxonomy" id="54386"/>
    <lineage>
        <taxon>Eukaryota</taxon>
        <taxon>Metazoa</taxon>
        <taxon>Chordata</taxon>
        <taxon>Craniata</taxon>
        <taxon>Vertebrata</taxon>
        <taxon>Euteleostomi</taxon>
        <taxon>Archelosauria</taxon>
        <taxon>Archosauria</taxon>
        <taxon>Dinosauria</taxon>
        <taxon>Saurischia</taxon>
        <taxon>Theropoda</taxon>
        <taxon>Coelurosauria</taxon>
        <taxon>Aves</taxon>
        <taxon>Neognathae</taxon>
        <taxon>Neoaves</taxon>
        <taxon>Phaethontimorphae</taxon>
        <taxon>Eurypygiformes</taxon>
        <taxon>Rhynochetidae</taxon>
        <taxon>Rhynochetos</taxon>
    </lineage>
</organism>
<feature type="non-terminal residue" evidence="3">
    <location>
        <position position="562"/>
    </location>
</feature>
<proteinExistence type="predicted"/>
<dbReference type="Gene3D" id="2.20.130.20">
    <property type="match status" value="1"/>
</dbReference>
<dbReference type="InterPro" id="IPR050473">
    <property type="entry name" value="A2M/Complement_sys"/>
</dbReference>
<dbReference type="Pfam" id="PF17789">
    <property type="entry name" value="MG4"/>
    <property type="match status" value="1"/>
</dbReference>
<dbReference type="SUPFAM" id="SSF81296">
    <property type="entry name" value="E set domains"/>
    <property type="match status" value="1"/>
</dbReference>
<evidence type="ECO:0000313" key="4">
    <source>
        <dbReference type="Proteomes" id="UP000570016"/>
    </source>
</evidence>
<reference evidence="3 4" key="1">
    <citation type="submission" date="2019-09" db="EMBL/GenBank/DDBJ databases">
        <title>Bird 10,000 Genomes (B10K) Project - Family phase.</title>
        <authorList>
            <person name="Zhang G."/>
        </authorList>
    </citation>
    <scope>NUCLEOTIDE SEQUENCE [LARGE SCALE GENOMIC DNA]</scope>
    <source>
        <strain evidence="3">B10K-DU-029-58</strain>
        <tissue evidence="3">Muscle</tissue>
    </source>
</reference>
<dbReference type="GO" id="GO:0004866">
    <property type="term" value="F:endopeptidase inhibitor activity"/>
    <property type="evidence" value="ECO:0007669"/>
    <property type="project" value="InterPro"/>
</dbReference>
<dbReference type="PANTHER" id="PTHR11412:SF185">
    <property type="entry name" value="ALPHA-2-MACROGLOBULIN-LIKE PROTEIN 1"/>
    <property type="match status" value="1"/>
</dbReference>
<dbReference type="Proteomes" id="UP000570016">
    <property type="component" value="Unassembled WGS sequence"/>
</dbReference>
<feature type="domain" description="Alpha-2-macroglobulin" evidence="2">
    <location>
        <begin position="393"/>
        <end position="482"/>
    </location>
</feature>
<dbReference type="OrthoDB" id="9998011at2759"/>
<evidence type="ECO:0000259" key="2">
    <source>
        <dbReference type="SMART" id="SM01360"/>
    </source>
</evidence>
<dbReference type="InterPro" id="IPR040839">
    <property type="entry name" value="MG4"/>
</dbReference>
<gene>
    <name evidence="3" type="primary">A2ml1_1</name>
    <name evidence="3" type="ORF">RHYJUB_R15356</name>
</gene>
<dbReference type="SMART" id="SM01359">
    <property type="entry name" value="A2M_N_2"/>
    <property type="match status" value="1"/>
</dbReference>
<dbReference type="InterPro" id="IPR014756">
    <property type="entry name" value="Ig_E-set"/>
</dbReference>
<dbReference type="InterPro" id="IPR013783">
    <property type="entry name" value="Ig-like_fold"/>
</dbReference>
<evidence type="ECO:0000313" key="3">
    <source>
        <dbReference type="EMBL" id="NWW85889.1"/>
    </source>
</evidence>
<dbReference type="InterPro" id="IPR011625">
    <property type="entry name" value="A2M_N_BRD"/>
</dbReference>
<protein>
    <submittedName>
        <fullName evidence="3">A2ML1 protein</fullName>
    </submittedName>
</protein>
<keyword evidence="4" id="KW-1185">Reference proteome</keyword>
<dbReference type="InterPro" id="IPR001599">
    <property type="entry name" value="Macroglobln_a2"/>
</dbReference>
<evidence type="ECO:0000259" key="1">
    <source>
        <dbReference type="SMART" id="SM01359"/>
    </source>
</evidence>
<dbReference type="AlphaFoldDB" id="A0A7K6RK60"/>
<sequence>KRCNIVYEIATITFENTDKFYKPGIPDTGTVLLKGTNVSALKEEFLLMVNDSGEIQNKTLPIDESGQASFELDTSGWNDKVSLHGELKDYQPASEPKGNEHLNHRSVTRSLHPFSSDHKSFLRIHKVKRKLPCGQPQRILVDYSFDENAKGIKQQSLDVVILVLAKGTTATVLRRELPQEAGLRGSFSLELHIGPELAPTAKVLGYTVLTNGEMVADSTELKVAKCFPNKVTLSLEQRAPVGSELRLKVQASPGSLCAIYTVDQHTQSSGPQGKLSPSTVSLDPGTTAFHSDGYKLCSSHHQSGIGANSLDCPGIPLLPGGVCLPLTVNAGAGAVWEWSCQSRSTRPFPTVPGAAASLGTDTPLVMALFAGAELEEDEGVMQDTETKTYFLGTWLWDLVPVGDGGSAELRVTVPDTITEWEAGMFCTAPQGLGLAPATTLMAFKPFSVELVLPYAVVRHEAFTLAATVFNYLQQCLRVQVMLVELAELEVSGGEDGVHRDCVCANEERTFQWAVRTSSLGEVNITIIAKALHSEKLCGTEMSMVPAHGHVDTDTELLTVQVS</sequence>
<dbReference type="PANTHER" id="PTHR11412">
    <property type="entry name" value="MACROGLOBULIN / COMPLEMENT"/>
    <property type="match status" value="1"/>
</dbReference>
<feature type="domain" description="Alpha-2-macroglobulin bait region" evidence="1">
    <location>
        <begin position="122"/>
        <end position="269"/>
    </location>
</feature>
<dbReference type="Gene3D" id="2.60.40.10">
    <property type="entry name" value="Immunoglobulins"/>
    <property type="match status" value="2"/>
</dbReference>
<dbReference type="EMBL" id="VZRY01001136">
    <property type="protein sequence ID" value="NWW85889.1"/>
    <property type="molecule type" value="Genomic_DNA"/>
</dbReference>
<dbReference type="SMART" id="SM01360">
    <property type="entry name" value="A2M"/>
    <property type="match status" value="1"/>
</dbReference>
<dbReference type="Pfam" id="PF00207">
    <property type="entry name" value="A2M"/>
    <property type="match status" value="1"/>
</dbReference>
<accession>A0A7K6RK60</accession>